<name>A0A4Y8VH16_9BACT</name>
<evidence type="ECO:0000313" key="13">
    <source>
        <dbReference type="Proteomes" id="UP000297872"/>
    </source>
</evidence>
<feature type="domain" description="Peptidase M16 C-terminal" evidence="11">
    <location>
        <begin position="702"/>
        <end position="870"/>
    </location>
</feature>
<dbReference type="GeneID" id="302995515"/>
<dbReference type="InterPro" id="IPR001431">
    <property type="entry name" value="Pept_M16_Zn_BS"/>
</dbReference>
<dbReference type="Pfam" id="PF05193">
    <property type="entry name" value="Peptidase_M16_C"/>
    <property type="match status" value="2"/>
</dbReference>
<organism evidence="12 13">
    <name type="scientific">Segatella hominis</name>
    <dbReference type="NCBI Taxonomy" id="2518605"/>
    <lineage>
        <taxon>Bacteria</taxon>
        <taxon>Pseudomonadati</taxon>
        <taxon>Bacteroidota</taxon>
        <taxon>Bacteroidia</taxon>
        <taxon>Bacteroidales</taxon>
        <taxon>Prevotellaceae</taxon>
        <taxon>Segatella</taxon>
    </lineage>
</organism>
<dbReference type="AlphaFoldDB" id="A0A4Y8VH16"/>
<dbReference type="Gene3D" id="3.30.830.10">
    <property type="entry name" value="Metalloenzyme, LuxS/M16 peptidase-like"/>
    <property type="match status" value="4"/>
</dbReference>
<comment type="similarity">
    <text evidence="2 8">Belongs to the peptidase M16 family.</text>
</comment>
<dbReference type="PANTHER" id="PTHR43690:SF17">
    <property type="entry name" value="PROTEIN YHJJ"/>
    <property type="match status" value="1"/>
</dbReference>
<evidence type="ECO:0000256" key="2">
    <source>
        <dbReference type="ARBA" id="ARBA00007261"/>
    </source>
</evidence>
<dbReference type="GO" id="GO:0006508">
    <property type="term" value="P:proteolysis"/>
    <property type="evidence" value="ECO:0007669"/>
    <property type="project" value="UniProtKB-KW"/>
</dbReference>
<evidence type="ECO:0000256" key="1">
    <source>
        <dbReference type="ARBA" id="ARBA00001947"/>
    </source>
</evidence>
<dbReference type="Proteomes" id="UP000297872">
    <property type="component" value="Unassembled WGS sequence"/>
</dbReference>
<evidence type="ECO:0000256" key="3">
    <source>
        <dbReference type="ARBA" id="ARBA00022670"/>
    </source>
</evidence>
<dbReference type="PANTHER" id="PTHR43690">
    <property type="entry name" value="NARDILYSIN"/>
    <property type="match status" value="1"/>
</dbReference>
<reference evidence="12 13" key="1">
    <citation type="submission" date="2019-02" db="EMBL/GenBank/DDBJ databases">
        <title>Draft Genome Sequence of the Prevotella sp. BCRC 81118, Isolated from Human Feces.</title>
        <authorList>
            <person name="Huang C.-H."/>
        </authorList>
    </citation>
    <scope>NUCLEOTIDE SEQUENCE [LARGE SCALE GENOMIC DNA]</scope>
    <source>
        <strain evidence="12 13">BCRC 81118</strain>
    </source>
</reference>
<dbReference type="InterPro" id="IPR007863">
    <property type="entry name" value="Peptidase_M16_C"/>
</dbReference>
<evidence type="ECO:0000256" key="6">
    <source>
        <dbReference type="ARBA" id="ARBA00022833"/>
    </source>
</evidence>
<keyword evidence="3" id="KW-0645">Protease</keyword>
<evidence type="ECO:0000313" key="12">
    <source>
        <dbReference type="EMBL" id="TFH79687.1"/>
    </source>
</evidence>
<evidence type="ECO:0000256" key="5">
    <source>
        <dbReference type="ARBA" id="ARBA00022801"/>
    </source>
</evidence>
<dbReference type="EMBL" id="SGVY01000023">
    <property type="protein sequence ID" value="TFH79687.1"/>
    <property type="molecule type" value="Genomic_DNA"/>
</dbReference>
<dbReference type="RefSeq" id="WP_134843619.1">
    <property type="nucleotide sequence ID" value="NZ_SGVY01000023.1"/>
</dbReference>
<keyword evidence="7" id="KW-0482">Metalloprotease</keyword>
<keyword evidence="6" id="KW-0862">Zinc</keyword>
<evidence type="ECO:0000256" key="8">
    <source>
        <dbReference type="RuleBase" id="RU004447"/>
    </source>
</evidence>
<feature type="domain" description="Peptidase M16 C-terminal" evidence="11">
    <location>
        <begin position="208"/>
        <end position="390"/>
    </location>
</feature>
<evidence type="ECO:0000256" key="4">
    <source>
        <dbReference type="ARBA" id="ARBA00022723"/>
    </source>
</evidence>
<dbReference type="OrthoDB" id="9811314at2"/>
<sequence>MRLKQFFVAAVMLLATGSMVAQQMPQVPVDKDVRIGHLDNGLTYYIRHNNFPEHVASFYIAQKVGSINENDDQRGLAHLLEHLAFNGSEHFQGNSLQNYLQSIGVEYGKNLNAYTSIDKTVYYFTDVPTTRTTAVDSCMLILKDWSNGISLTQEAIDNERDVVHNEYRMRMVGQQRIMERSLPALYPGSKYGYRMPIGLMSIIDGCDPETLRAYYRKWYRPDNQAVIVVGDVDVDHIEAQIKKLFSGIKVPANAAKVIPELVPDNDTAIYVVDKDKEQNYDVAMISMKHDATPDSLKGSLNYFATSYVQSAITSMLSSRLGEKSLEADCPYLQAGCDNGSYLVSRTKDAFSLTAVAKPGKMLEAYAAVLREAKRAKDFGFTATEYVRYKEDFMSGLDKMYSNRDKMKNEQFTSQYVDHFISNEPIPSVEVEHQIYKTMVPSIPLEAINAYAKELICETDTNFVTLLMMRDAEGAVYPTKQQLADVVKQVRGEKLEAYVDNVKQEPLMAELPKAGKIKKTTENKLFGYKMLTLSNGAKVVLKKTDFKNDEVQFAATANGGTSVFGTKDLNEVKMMGALMNSSGLRGFTNNDLEKVLAGKIASCGFSVSKYRHGLGGGSTPKDLETLMQLIYLKLTNLTKDEKAVNNLINNQVTALANRSNNPQAVFQDSLTSTLYPGNPVFRTMTVDEVKSVNYDRALELGKQLFGNAKDYTFFFVGNFDEAKILPLIEQYIASLPNNGKKFKNVETLPVKGEVINKFTKAMENPQDVAVEIWCSEAPYTLRNSVLADIAARVINMDYNRNIREKLSAAYYAGADAMESVKLDGKTMRVGVTGNAMMNPDKSKDAIPYFYSGLKDAMEQPNLDDLQKVKEILLKQADVSCKQNGYWMGVISEYLLHGIDTHTNYKKEVSSVDAKAVSDFLKNVVMKDGNHVEVIMHATKAGEAK</sequence>
<evidence type="ECO:0000259" key="11">
    <source>
        <dbReference type="Pfam" id="PF05193"/>
    </source>
</evidence>
<proteinExistence type="inferred from homology"/>
<accession>A0A4Y8VH16</accession>
<keyword evidence="5" id="KW-0378">Hydrolase</keyword>
<dbReference type="InterPro" id="IPR011249">
    <property type="entry name" value="Metalloenz_LuxS/M16"/>
</dbReference>
<dbReference type="PROSITE" id="PS00143">
    <property type="entry name" value="INSULINASE"/>
    <property type="match status" value="1"/>
</dbReference>
<keyword evidence="4" id="KW-0479">Metal-binding</keyword>
<dbReference type="InterPro" id="IPR050626">
    <property type="entry name" value="Peptidase_M16"/>
</dbReference>
<evidence type="ECO:0000256" key="9">
    <source>
        <dbReference type="SAM" id="SignalP"/>
    </source>
</evidence>
<dbReference type="GO" id="GO:0046872">
    <property type="term" value="F:metal ion binding"/>
    <property type="evidence" value="ECO:0007669"/>
    <property type="project" value="UniProtKB-KW"/>
</dbReference>
<feature type="chain" id="PRO_5021319813" evidence="9">
    <location>
        <begin position="21"/>
        <end position="943"/>
    </location>
</feature>
<keyword evidence="13" id="KW-1185">Reference proteome</keyword>
<feature type="domain" description="Peptidase M16 N-terminal" evidence="10">
    <location>
        <begin position="49"/>
        <end position="178"/>
    </location>
</feature>
<protein>
    <submittedName>
        <fullName evidence="12">Insulinase family protein</fullName>
    </submittedName>
</protein>
<dbReference type="SUPFAM" id="SSF63411">
    <property type="entry name" value="LuxS/MPP-like metallohydrolase"/>
    <property type="match status" value="3"/>
</dbReference>
<dbReference type="InterPro" id="IPR011765">
    <property type="entry name" value="Pept_M16_N"/>
</dbReference>
<comment type="cofactor">
    <cofactor evidence="1">
        <name>Zn(2+)</name>
        <dbReference type="ChEBI" id="CHEBI:29105"/>
    </cofactor>
</comment>
<comment type="caution">
    <text evidence="12">The sequence shown here is derived from an EMBL/GenBank/DDBJ whole genome shotgun (WGS) entry which is preliminary data.</text>
</comment>
<evidence type="ECO:0000256" key="7">
    <source>
        <dbReference type="ARBA" id="ARBA00023049"/>
    </source>
</evidence>
<dbReference type="Pfam" id="PF00675">
    <property type="entry name" value="Peptidase_M16"/>
    <property type="match status" value="1"/>
</dbReference>
<evidence type="ECO:0000259" key="10">
    <source>
        <dbReference type="Pfam" id="PF00675"/>
    </source>
</evidence>
<feature type="signal peptide" evidence="9">
    <location>
        <begin position="1"/>
        <end position="20"/>
    </location>
</feature>
<keyword evidence="9" id="KW-0732">Signal</keyword>
<gene>
    <name evidence="12" type="ORF">EXN75_09470</name>
</gene>
<dbReference type="GO" id="GO:0004222">
    <property type="term" value="F:metalloendopeptidase activity"/>
    <property type="evidence" value="ECO:0007669"/>
    <property type="project" value="InterPro"/>
</dbReference>